<evidence type="ECO:0000313" key="3">
    <source>
        <dbReference type="Proteomes" id="UP000220158"/>
    </source>
</evidence>
<feature type="region of interest" description="Disordered" evidence="1">
    <location>
        <begin position="69"/>
        <end position="124"/>
    </location>
</feature>
<evidence type="ECO:0000256" key="1">
    <source>
        <dbReference type="SAM" id="MobiDB-lite"/>
    </source>
</evidence>
<feature type="compositionally biased region" description="Polar residues" evidence="1">
    <location>
        <begin position="102"/>
        <end position="111"/>
    </location>
</feature>
<dbReference type="RefSeq" id="XP_028532807.1">
    <property type="nucleotide sequence ID" value="XM_028676304.1"/>
</dbReference>
<keyword evidence="3" id="KW-1185">Reference proteome</keyword>
<organism evidence="2 3">
    <name type="scientific">Plasmodium relictum</name>
    <dbReference type="NCBI Taxonomy" id="85471"/>
    <lineage>
        <taxon>Eukaryota</taxon>
        <taxon>Sar</taxon>
        <taxon>Alveolata</taxon>
        <taxon>Apicomplexa</taxon>
        <taxon>Aconoidasida</taxon>
        <taxon>Haemosporida</taxon>
        <taxon>Plasmodiidae</taxon>
        <taxon>Plasmodium</taxon>
        <taxon>Plasmodium (Haemamoeba)</taxon>
    </lineage>
</organism>
<dbReference type="VEuPathDB" id="PlasmoDB:PRELSG_0822800"/>
<dbReference type="Proteomes" id="UP000220158">
    <property type="component" value="Chromosome 8"/>
</dbReference>
<dbReference type="AlphaFoldDB" id="A0A1J1H4X5"/>
<feature type="compositionally biased region" description="Basic and acidic residues" evidence="1">
    <location>
        <begin position="112"/>
        <end position="124"/>
    </location>
</feature>
<protein>
    <submittedName>
        <fullName evidence="2">Uncharacterized protein</fullName>
    </submittedName>
</protein>
<evidence type="ECO:0000313" key="2">
    <source>
        <dbReference type="EMBL" id="CRG99802.1"/>
    </source>
</evidence>
<feature type="compositionally biased region" description="Low complexity" evidence="1">
    <location>
        <begin position="74"/>
        <end position="89"/>
    </location>
</feature>
<accession>A0A1J1H4X5</accession>
<feature type="compositionally biased region" description="Basic and acidic residues" evidence="1">
    <location>
        <begin position="90"/>
        <end position="101"/>
    </location>
</feature>
<dbReference type="OrthoDB" id="10551895at2759"/>
<dbReference type="GeneID" id="39735904"/>
<sequence length="311" mass="35952">MGGNFCVLRQKVCFFNLIIYSRYITTSVLHKFFFFFFNLQNYDEKEPAQNINSGKSDVELTEDRSENLEKNKYNKIQNDNSNNSINLNKKNSDKKKTEKDNPSNLSISCNSKNEDQIEEQKKSIDVSSMTISDVTENNVKEESINTKTKSKTSSNKLIKSINFAKKSKTSPDILHKNTNKTNKMKTTFSDKLYEKSKNKIEALKTIYFDKSFSLYSNVFSTNNKGSSDDFFKNNDYSIYSSEYKALPIIGDGNFKIKLGGTKKLIFEKHKTIKRLAYSLDTSRYNYNENKKLPLKKCNSTYFNKRGIAISF</sequence>
<name>A0A1J1H4X5_PLARL</name>
<dbReference type="KEGG" id="prel:PRELSG_0822800"/>
<proteinExistence type="predicted"/>
<dbReference type="EMBL" id="LN835303">
    <property type="protein sequence ID" value="CRG99802.1"/>
    <property type="molecule type" value="Genomic_DNA"/>
</dbReference>
<gene>
    <name evidence="2" type="ORF">PRELSG_0822800</name>
</gene>
<reference evidence="2 3" key="1">
    <citation type="submission" date="2015-04" db="EMBL/GenBank/DDBJ databases">
        <authorList>
            <consortium name="Pathogen Informatics"/>
        </authorList>
    </citation>
    <scope>NUCLEOTIDE SEQUENCE [LARGE SCALE GENOMIC DNA]</scope>
    <source>
        <strain evidence="2 3">SGS1</strain>
    </source>
</reference>